<organism evidence="1 2">
    <name type="scientific">Araneus ventricosus</name>
    <name type="common">Orbweaver spider</name>
    <name type="synonym">Epeira ventricosa</name>
    <dbReference type="NCBI Taxonomy" id="182803"/>
    <lineage>
        <taxon>Eukaryota</taxon>
        <taxon>Metazoa</taxon>
        <taxon>Ecdysozoa</taxon>
        <taxon>Arthropoda</taxon>
        <taxon>Chelicerata</taxon>
        <taxon>Arachnida</taxon>
        <taxon>Araneae</taxon>
        <taxon>Araneomorphae</taxon>
        <taxon>Entelegynae</taxon>
        <taxon>Araneoidea</taxon>
        <taxon>Araneidae</taxon>
        <taxon>Araneus</taxon>
    </lineage>
</organism>
<dbReference type="Proteomes" id="UP000499080">
    <property type="component" value="Unassembled WGS sequence"/>
</dbReference>
<proteinExistence type="predicted"/>
<protein>
    <submittedName>
        <fullName evidence="1">Uncharacterized protein</fullName>
    </submittedName>
</protein>
<reference evidence="1 2" key="1">
    <citation type="journal article" date="2019" name="Sci. Rep.">
        <title>Orb-weaving spider Araneus ventricosus genome elucidates the spidroin gene catalogue.</title>
        <authorList>
            <person name="Kono N."/>
            <person name="Nakamura H."/>
            <person name="Ohtoshi R."/>
            <person name="Moran D.A.P."/>
            <person name="Shinohara A."/>
            <person name="Yoshida Y."/>
            <person name="Fujiwara M."/>
            <person name="Mori M."/>
            <person name="Tomita M."/>
            <person name="Arakawa K."/>
        </authorList>
    </citation>
    <scope>NUCLEOTIDE SEQUENCE [LARGE SCALE GENOMIC DNA]</scope>
</reference>
<dbReference type="AlphaFoldDB" id="A0A4Y2HN66"/>
<evidence type="ECO:0000313" key="2">
    <source>
        <dbReference type="Proteomes" id="UP000499080"/>
    </source>
</evidence>
<gene>
    <name evidence="1" type="ORF">AVEN_197791_1</name>
</gene>
<sequence length="100" mass="11412">MGSDSSCDIGHPMSLRFNILAESECETAAARMNNVHRPTAVIEDSKPNENTFTSASELTDFWLEIKQTFSNNPPFLQILRYGTFLRLYLTVTKKFNLIHK</sequence>
<evidence type="ECO:0000313" key="1">
    <source>
        <dbReference type="EMBL" id="GBM66722.1"/>
    </source>
</evidence>
<name>A0A4Y2HN66_ARAVE</name>
<accession>A0A4Y2HN66</accession>
<comment type="caution">
    <text evidence="1">The sequence shown here is derived from an EMBL/GenBank/DDBJ whole genome shotgun (WGS) entry which is preliminary data.</text>
</comment>
<keyword evidence="2" id="KW-1185">Reference proteome</keyword>
<dbReference type="EMBL" id="BGPR01002041">
    <property type="protein sequence ID" value="GBM66722.1"/>
    <property type="molecule type" value="Genomic_DNA"/>
</dbReference>